<proteinExistence type="predicted"/>
<keyword evidence="9" id="KW-0472">Membrane</keyword>
<dbReference type="GO" id="GO:0019829">
    <property type="term" value="F:ATPase-coupled monoatomic cation transmembrane transporter activity"/>
    <property type="evidence" value="ECO:0007669"/>
    <property type="project" value="TreeGrafter"/>
</dbReference>
<evidence type="ECO:0000256" key="7">
    <source>
        <dbReference type="ARBA" id="ARBA00022967"/>
    </source>
</evidence>
<dbReference type="GO" id="GO:0016887">
    <property type="term" value="F:ATP hydrolysis activity"/>
    <property type="evidence" value="ECO:0007669"/>
    <property type="project" value="InterPro"/>
</dbReference>
<keyword evidence="2" id="KW-0812">Transmembrane</keyword>
<organism evidence="10 11">
    <name type="scientific">Dermatophagoides pteronyssinus</name>
    <name type="common">European house dust mite</name>
    <dbReference type="NCBI Taxonomy" id="6956"/>
    <lineage>
        <taxon>Eukaryota</taxon>
        <taxon>Metazoa</taxon>
        <taxon>Ecdysozoa</taxon>
        <taxon>Arthropoda</taxon>
        <taxon>Chelicerata</taxon>
        <taxon>Arachnida</taxon>
        <taxon>Acari</taxon>
        <taxon>Acariformes</taxon>
        <taxon>Sarcoptiformes</taxon>
        <taxon>Astigmata</taxon>
        <taxon>Psoroptidia</taxon>
        <taxon>Analgoidea</taxon>
        <taxon>Pyroglyphidae</taxon>
        <taxon>Dermatophagoidinae</taxon>
        <taxon>Dermatophagoides</taxon>
    </lineage>
</organism>
<dbReference type="Pfam" id="PF13246">
    <property type="entry name" value="Cation_ATPase"/>
    <property type="match status" value="1"/>
</dbReference>
<dbReference type="InterPro" id="IPR023299">
    <property type="entry name" value="ATPase_P-typ_cyto_dom_N"/>
</dbReference>
<evidence type="ECO:0000256" key="6">
    <source>
        <dbReference type="ARBA" id="ARBA00022842"/>
    </source>
</evidence>
<evidence type="ECO:0000256" key="1">
    <source>
        <dbReference type="ARBA" id="ARBA00004141"/>
    </source>
</evidence>
<comment type="subcellular location">
    <subcellularLocation>
        <location evidence="1">Membrane</location>
        <topology evidence="1">Multi-pass membrane protein</topology>
    </subcellularLocation>
</comment>
<gene>
    <name evidence="11" type="primary">LOC113788355</name>
</gene>
<accession>A0A6P6XLJ2</accession>
<dbReference type="InterPro" id="IPR023214">
    <property type="entry name" value="HAD_sf"/>
</dbReference>
<dbReference type="AlphaFoldDB" id="A0A6P6XLJ2"/>
<dbReference type="Gene3D" id="3.40.50.1000">
    <property type="entry name" value="HAD superfamily/HAD-like"/>
    <property type="match status" value="1"/>
</dbReference>
<dbReference type="InterPro" id="IPR006544">
    <property type="entry name" value="P-type_TPase_V"/>
</dbReference>
<dbReference type="GO" id="GO:0016020">
    <property type="term" value="C:membrane"/>
    <property type="evidence" value="ECO:0007669"/>
    <property type="project" value="UniProtKB-SubCell"/>
</dbReference>
<protein>
    <submittedName>
        <fullName evidence="11">Probable manganese-transporting ATPase PDR2</fullName>
    </submittedName>
</protein>
<evidence type="ECO:0000256" key="4">
    <source>
        <dbReference type="ARBA" id="ARBA00022741"/>
    </source>
</evidence>
<evidence type="ECO:0000313" key="10">
    <source>
        <dbReference type="Proteomes" id="UP000515146"/>
    </source>
</evidence>
<dbReference type="InterPro" id="IPR036412">
    <property type="entry name" value="HAD-like_sf"/>
</dbReference>
<dbReference type="GO" id="GO:0005524">
    <property type="term" value="F:ATP binding"/>
    <property type="evidence" value="ECO:0007669"/>
    <property type="project" value="UniProtKB-KW"/>
</dbReference>
<evidence type="ECO:0000256" key="5">
    <source>
        <dbReference type="ARBA" id="ARBA00022840"/>
    </source>
</evidence>
<evidence type="ECO:0000256" key="9">
    <source>
        <dbReference type="ARBA" id="ARBA00023136"/>
    </source>
</evidence>
<keyword evidence="8" id="KW-1133">Transmembrane helix</keyword>
<keyword evidence="10" id="KW-1185">Reference proteome</keyword>
<reference evidence="11" key="1">
    <citation type="submission" date="2025-08" db="UniProtKB">
        <authorList>
            <consortium name="RefSeq"/>
        </authorList>
    </citation>
    <scope>IDENTIFICATION</scope>
    <source>
        <strain evidence="11">Airmid</strain>
    </source>
</reference>
<dbReference type="OMA" id="EYNINTW"/>
<keyword evidence="3" id="KW-0479">Metal-binding</keyword>
<dbReference type="Gene3D" id="3.40.1110.10">
    <property type="entry name" value="Calcium-transporting ATPase, cytoplasmic domain N"/>
    <property type="match status" value="1"/>
</dbReference>
<dbReference type="InParanoid" id="A0A6P6XLJ2"/>
<dbReference type="SUPFAM" id="SSF56784">
    <property type="entry name" value="HAD-like"/>
    <property type="match status" value="1"/>
</dbReference>
<evidence type="ECO:0000256" key="8">
    <source>
        <dbReference type="ARBA" id="ARBA00022989"/>
    </source>
</evidence>
<dbReference type="NCBIfam" id="TIGR01494">
    <property type="entry name" value="ATPase_P-type"/>
    <property type="match status" value="1"/>
</dbReference>
<dbReference type="PROSITE" id="PS01229">
    <property type="entry name" value="COF_2"/>
    <property type="match status" value="1"/>
</dbReference>
<dbReference type="PANTHER" id="PTHR45630">
    <property type="entry name" value="CATION-TRANSPORTING ATPASE-RELATED"/>
    <property type="match status" value="1"/>
</dbReference>
<dbReference type="KEGG" id="dpte:113788355"/>
<keyword evidence="4" id="KW-0547">Nucleotide-binding</keyword>
<dbReference type="SUPFAM" id="SSF81660">
    <property type="entry name" value="Metal cation-transporting ATPase, ATP-binding domain N"/>
    <property type="match status" value="1"/>
</dbReference>
<evidence type="ECO:0000256" key="3">
    <source>
        <dbReference type="ARBA" id="ARBA00022723"/>
    </source>
</evidence>
<evidence type="ECO:0000256" key="2">
    <source>
        <dbReference type="ARBA" id="ARBA00022692"/>
    </source>
</evidence>
<keyword evidence="5" id="KW-0067">ATP-binding</keyword>
<dbReference type="GO" id="GO:0140358">
    <property type="term" value="F:P-type transmembrane transporter activity"/>
    <property type="evidence" value="ECO:0007669"/>
    <property type="project" value="InterPro"/>
</dbReference>
<dbReference type="OrthoDB" id="48943at2759"/>
<dbReference type="RefSeq" id="XP_027193618.1">
    <property type="nucleotide sequence ID" value="XM_027337817.1"/>
</dbReference>
<dbReference type="InterPro" id="IPR001757">
    <property type="entry name" value="P_typ_ATPase"/>
</dbReference>
<dbReference type="Proteomes" id="UP000515146">
    <property type="component" value="Unplaced"/>
</dbReference>
<sequence length="378" mass="42854">MVQLHNDPDVLHSKVDNSEITILKRYLFNSNDQRMTTIVKYKNEVYVLMKGAPSKVIEFVKNPPVNYEVESRKISMQGKRVIALAYKKLKSRLSLQDLNQYTRSMLEEDLILSGLIYYTCLVKSQTVKTIKLLRNTLHSVRMITGDDPITAGNISYKCSIIDTDNFFLLNYDSENGFSEYNINTWTTTNVSIDEVLTSKNKNYVIDGKNLARLEETNYDLLVQLVNRLKIFARIKPRQKQLLIKILNDLGNVTLMCGDGTNDVGALKEAHVGVNLMNAEEVQDKEIDEINHIDECTIEPVKLSRSRRKAALVRVIMSYKMMALNSLVTAFSLSVLTMYGVKFGINELLEFSNADGEAICTRLGGVEIAYLQAIKRLAA</sequence>
<keyword evidence="7" id="KW-1278">Translocase</keyword>
<keyword evidence="6" id="KW-0460">Magnesium</keyword>
<evidence type="ECO:0000313" key="11">
    <source>
        <dbReference type="RefSeq" id="XP_027193618.1"/>
    </source>
</evidence>
<name>A0A6P6XLJ2_DERPT</name>
<dbReference type="GO" id="GO:0046872">
    <property type="term" value="F:metal ion binding"/>
    <property type="evidence" value="ECO:0007669"/>
    <property type="project" value="UniProtKB-KW"/>
</dbReference>